<evidence type="ECO:0000313" key="1">
    <source>
        <dbReference type="EMBL" id="KAK3791371.1"/>
    </source>
</evidence>
<evidence type="ECO:0000313" key="2">
    <source>
        <dbReference type="Proteomes" id="UP001283361"/>
    </source>
</evidence>
<proteinExistence type="predicted"/>
<organism evidence="1 2">
    <name type="scientific">Elysia crispata</name>
    <name type="common">lettuce slug</name>
    <dbReference type="NCBI Taxonomy" id="231223"/>
    <lineage>
        <taxon>Eukaryota</taxon>
        <taxon>Metazoa</taxon>
        <taxon>Spiralia</taxon>
        <taxon>Lophotrochozoa</taxon>
        <taxon>Mollusca</taxon>
        <taxon>Gastropoda</taxon>
        <taxon>Heterobranchia</taxon>
        <taxon>Euthyneura</taxon>
        <taxon>Panpulmonata</taxon>
        <taxon>Sacoglossa</taxon>
        <taxon>Placobranchoidea</taxon>
        <taxon>Plakobranchidae</taxon>
        <taxon>Elysia</taxon>
    </lineage>
</organism>
<sequence length="168" mass="18601">MHVKAGLTDQPTPLVHIPSGVVEAHNIESPLRAEAIFCEGNGVSTVQQYLRGQLVSVWWSQALVNLKTGAKAFSERAIFCATASPNVAWRCITFHKKEKPSGYTVRCYLSGLHSSSGDKNRANHQLCRHISEQQPSWLNTPGPANSCLLKLTLASRNQRAELVLRTRR</sequence>
<protein>
    <submittedName>
        <fullName evidence="1">Uncharacterized protein</fullName>
    </submittedName>
</protein>
<accession>A0AAE1E201</accession>
<reference evidence="1" key="1">
    <citation type="journal article" date="2023" name="G3 (Bethesda)">
        <title>A reference genome for the long-term kleptoplast-retaining sea slug Elysia crispata morphotype clarki.</title>
        <authorList>
            <person name="Eastman K.E."/>
            <person name="Pendleton A.L."/>
            <person name="Shaikh M.A."/>
            <person name="Suttiyut T."/>
            <person name="Ogas R."/>
            <person name="Tomko P."/>
            <person name="Gavelis G."/>
            <person name="Widhalm J.R."/>
            <person name="Wisecaver J.H."/>
        </authorList>
    </citation>
    <scope>NUCLEOTIDE SEQUENCE</scope>
    <source>
        <strain evidence="1">ECLA1</strain>
    </source>
</reference>
<keyword evidence="2" id="KW-1185">Reference proteome</keyword>
<dbReference type="EMBL" id="JAWDGP010001473">
    <property type="protein sequence ID" value="KAK3791371.1"/>
    <property type="molecule type" value="Genomic_DNA"/>
</dbReference>
<comment type="caution">
    <text evidence="1">The sequence shown here is derived from an EMBL/GenBank/DDBJ whole genome shotgun (WGS) entry which is preliminary data.</text>
</comment>
<name>A0AAE1E201_9GAST</name>
<gene>
    <name evidence="1" type="ORF">RRG08_012553</name>
</gene>
<dbReference type="AlphaFoldDB" id="A0AAE1E201"/>
<dbReference type="Proteomes" id="UP001283361">
    <property type="component" value="Unassembled WGS sequence"/>
</dbReference>